<organism evidence="1 2">
    <name type="scientific">Entomophthora muscae</name>
    <dbReference type="NCBI Taxonomy" id="34485"/>
    <lineage>
        <taxon>Eukaryota</taxon>
        <taxon>Fungi</taxon>
        <taxon>Fungi incertae sedis</taxon>
        <taxon>Zoopagomycota</taxon>
        <taxon>Entomophthoromycotina</taxon>
        <taxon>Entomophthoromycetes</taxon>
        <taxon>Entomophthorales</taxon>
        <taxon>Entomophthoraceae</taxon>
        <taxon>Entomophthora</taxon>
    </lineage>
</organism>
<accession>A0ACC2USE8</accession>
<comment type="caution">
    <text evidence="1">The sequence shown here is derived from an EMBL/GenBank/DDBJ whole genome shotgun (WGS) entry which is preliminary data.</text>
</comment>
<keyword evidence="2" id="KW-1185">Reference proteome</keyword>
<dbReference type="EMBL" id="QTSX02000020">
    <property type="protein sequence ID" value="KAJ9090009.1"/>
    <property type="molecule type" value="Genomic_DNA"/>
</dbReference>
<protein>
    <submittedName>
        <fullName evidence="1">Uncharacterized protein</fullName>
    </submittedName>
</protein>
<name>A0ACC2USE8_9FUNG</name>
<gene>
    <name evidence="1" type="ORF">DSO57_1007003</name>
</gene>
<evidence type="ECO:0000313" key="2">
    <source>
        <dbReference type="Proteomes" id="UP001165960"/>
    </source>
</evidence>
<sequence>MTLLNKLWAIFSSISSLFAGLFGRGVTDIDRPYIEVSDKTKGSFTTNTSLRLAEDAGWADWAPRFTKFHLHSEWYKDTASKLKKEMAASSDLRLWFLDPESYHFAGGTPISGKLECPRQTYCLMTAGWQDSAWVVERTLFTKRRDQVPLRITSLLNNLTNAGSSHYLFVKGPREGKLLFNQMSLGILLKRTTLGQPFNILSFVKLIPLYLPSGLPDGMISFE</sequence>
<proteinExistence type="predicted"/>
<reference evidence="1" key="1">
    <citation type="submission" date="2022-04" db="EMBL/GenBank/DDBJ databases">
        <title>Genome of the entomopathogenic fungus Entomophthora muscae.</title>
        <authorList>
            <person name="Elya C."/>
            <person name="Lovett B.R."/>
            <person name="Lee E."/>
            <person name="Macias A.M."/>
            <person name="Hajek A.E."/>
            <person name="De Bivort B.L."/>
            <person name="Kasson M.T."/>
            <person name="De Fine Licht H.H."/>
            <person name="Stajich J.E."/>
        </authorList>
    </citation>
    <scope>NUCLEOTIDE SEQUENCE</scope>
    <source>
        <strain evidence="1">Berkeley</strain>
    </source>
</reference>
<dbReference type="Proteomes" id="UP001165960">
    <property type="component" value="Unassembled WGS sequence"/>
</dbReference>
<evidence type="ECO:0000313" key="1">
    <source>
        <dbReference type="EMBL" id="KAJ9090009.1"/>
    </source>
</evidence>